<dbReference type="RefSeq" id="WP_090172897.1">
    <property type="nucleotide sequence ID" value="NZ_FMXR01000007.1"/>
</dbReference>
<evidence type="ECO:0000256" key="1">
    <source>
        <dbReference type="SAM" id="MobiDB-lite"/>
    </source>
</evidence>
<evidence type="ECO:0000256" key="2">
    <source>
        <dbReference type="SAM" id="SignalP"/>
    </source>
</evidence>
<organism evidence="3 4">
    <name type="scientific">Eubacterium oxidoreducens</name>
    <dbReference type="NCBI Taxonomy" id="1732"/>
    <lineage>
        <taxon>Bacteria</taxon>
        <taxon>Bacillati</taxon>
        <taxon>Bacillota</taxon>
        <taxon>Clostridia</taxon>
        <taxon>Eubacteriales</taxon>
        <taxon>Eubacteriaceae</taxon>
        <taxon>Eubacterium</taxon>
    </lineage>
</organism>
<dbReference type="AlphaFoldDB" id="A0A1G6AY04"/>
<sequence length="229" mass="24961">MKKIFITLALAGVMTGMLCACSSSASADVTSIEVSKDGEINNIIKEEFTEDYYSEDDLKSFIDEQVETYTSEHESAKIDVGSISYDEESGILTAKLTFGSYEDYAGFNSVTLYAASVIQAMADGYSFDEDFYDINSVAEAETEADSSASDSLSTQEETNYASVDADTIKSDSDLKVVITNERLAVKVKGDILYVSDPTAKVLDDDMVELPDSEAYETGAETPLVYIVYK</sequence>
<name>A0A1G6AY04_EUBOX</name>
<keyword evidence="4" id="KW-1185">Reference proteome</keyword>
<feature type="signal peptide" evidence="2">
    <location>
        <begin position="1"/>
        <end position="27"/>
    </location>
</feature>
<dbReference type="STRING" id="1732.SAMN02910417_01018"/>
<proteinExistence type="predicted"/>
<gene>
    <name evidence="3" type="ORF">SAMN02910417_01018</name>
</gene>
<dbReference type="EMBL" id="FMXR01000007">
    <property type="protein sequence ID" value="SDB13301.1"/>
    <property type="molecule type" value="Genomic_DNA"/>
</dbReference>
<protein>
    <recommendedName>
        <fullName evidence="5">Deacetylase PdaC domain-containing protein</fullName>
    </recommendedName>
</protein>
<dbReference type="OrthoDB" id="1956182at2"/>
<accession>A0A1G6AY04</accession>
<feature type="compositionally biased region" description="Low complexity" evidence="1">
    <location>
        <begin position="145"/>
        <end position="157"/>
    </location>
</feature>
<evidence type="ECO:0000313" key="4">
    <source>
        <dbReference type="Proteomes" id="UP000199228"/>
    </source>
</evidence>
<reference evidence="3 4" key="1">
    <citation type="submission" date="2016-10" db="EMBL/GenBank/DDBJ databases">
        <authorList>
            <person name="de Groot N.N."/>
        </authorList>
    </citation>
    <scope>NUCLEOTIDE SEQUENCE [LARGE SCALE GENOMIC DNA]</scope>
    <source>
        <strain evidence="3 4">DSM 3217</strain>
    </source>
</reference>
<dbReference type="Proteomes" id="UP000199228">
    <property type="component" value="Unassembled WGS sequence"/>
</dbReference>
<feature type="region of interest" description="Disordered" evidence="1">
    <location>
        <begin position="142"/>
        <end position="164"/>
    </location>
</feature>
<keyword evidence="2" id="KW-0732">Signal</keyword>
<feature type="chain" id="PRO_5011735111" description="Deacetylase PdaC domain-containing protein" evidence="2">
    <location>
        <begin position="28"/>
        <end position="229"/>
    </location>
</feature>
<evidence type="ECO:0000313" key="3">
    <source>
        <dbReference type="EMBL" id="SDB13301.1"/>
    </source>
</evidence>
<evidence type="ECO:0008006" key="5">
    <source>
        <dbReference type="Google" id="ProtNLM"/>
    </source>
</evidence>
<dbReference type="PROSITE" id="PS51257">
    <property type="entry name" value="PROKAR_LIPOPROTEIN"/>
    <property type="match status" value="1"/>
</dbReference>